<keyword evidence="1" id="KW-0812">Transmembrane</keyword>
<comment type="caution">
    <text evidence="2">The sequence shown here is derived from an EMBL/GenBank/DDBJ whole genome shotgun (WGS) entry which is preliminary data.</text>
</comment>
<keyword evidence="1" id="KW-1133">Transmembrane helix</keyword>
<dbReference type="Proteomes" id="UP001168620">
    <property type="component" value="Unassembled WGS sequence"/>
</dbReference>
<name>A0ABT8FBD9_9ACTN</name>
<gene>
    <name evidence="2" type="ORF">QWY28_03040</name>
</gene>
<evidence type="ECO:0000313" key="2">
    <source>
        <dbReference type="EMBL" id="MDN4171911.1"/>
    </source>
</evidence>
<evidence type="ECO:0000313" key="3">
    <source>
        <dbReference type="Proteomes" id="UP001168620"/>
    </source>
</evidence>
<feature type="transmembrane region" description="Helical" evidence="1">
    <location>
        <begin position="45"/>
        <end position="63"/>
    </location>
</feature>
<proteinExistence type="predicted"/>
<reference evidence="2" key="1">
    <citation type="submission" date="2023-06" db="EMBL/GenBank/DDBJ databases">
        <title>Draft genome sequence of Nocardioides sp. SOB77.</title>
        <authorList>
            <person name="Zhang G."/>
        </authorList>
    </citation>
    <scope>NUCLEOTIDE SEQUENCE</scope>
    <source>
        <strain evidence="2">SOB77</strain>
    </source>
</reference>
<keyword evidence="1" id="KW-0472">Membrane</keyword>
<sequence length="226" mass="23528">MNQTTEHDPAIGAAYDRLGATLRAPADGPDRVRRRIVVRRRRRRAATGLAALVLVGGVGAAAVTTGGEPDRAVDVATQPPADGLGTTLADGTTYTFEGVEVTCTEGTITAQTRPELVGRGEDERLVEPFLHIEARPSVLAPGTTLRLPLEGPGGSEDNPLLLFFATDDAGPEHHNELSSAEDGSSGTVVVHEASCGPEPVLSLTVDAVLGSELADRPAMPLTGELR</sequence>
<organism evidence="2 3">
    <name type="scientific">Nocardioides oceani</name>
    <dbReference type="NCBI Taxonomy" id="3058369"/>
    <lineage>
        <taxon>Bacteria</taxon>
        <taxon>Bacillati</taxon>
        <taxon>Actinomycetota</taxon>
        <taxon>Actinomycetes</taxon>
        <taxon>Propionibacteriales</taxon>
        <taxon>Nocardioidaceae</taxon>
        <taxon>Nocardioides</taxon>
    </lineage>
</organism>
<evidence type="ECO:0000256" key="1">
    <source>
        <dbReference type="SAM" id="Phobius"/>
    </source>
</evidence>
<dbReference type="EMBL" id="JAUHJQ010000001">
    <property type="protein sequence ID" value="MDN4171911.1"/>
    <property type="molecule type" value="Genomic_DNA"/>
</dbReference>
<dbReference type="RefSeq" id="WP_300950822.1">
    <property type="nucleotide sequence ID" value="NZ_JAUHJQ010000001.1"/>
</dbReference>
<protein>
    <submittedName>
        <fullName evidence="2">Uncharacterized protein</fullName>
    </submittedName>
</protein>
<accession>A0ABT8FBD9</accession>
<keyword evidence="3" id="KW-1185">Reference proteome</keyword>